<reference evidence="2" key="1">
    <citation type="journal article" date="2015" name="Nature">
        <title>Complex archaea that bridge the gap between prokaryotes and eukaryotes.</title>
        <authorList>
            <person name="Spang A."/>
            <person name="Saw J.H."/>
            <person name="Jorgensen S.L."/>
            <person name="Zaremba-Niedzwiedzka K."/>
            <person name="Martijn J."/>
            <person name="Lind A.E."/>
            <person name="van Eijk R."/>
            <person name="Schleper C."/>
            <person name="Guy L."/>
            <person name="Ettema T.J."/>
        </authorList>
    </citation>
    <scope>NUCLEOTIDE SEQUENCE</scope>
</reference>
<name>A0A0F9CA62_9ZZZZ</name>
<proteinExistence type="predicted"/>
<comment type="caution">
    <text evidence="2">The sequence shown here is derived from an EMBL/GenBank/DDBJ whole genome shotgun (WGS) entry which is preliminary data.</text>
</comment>
<sequence>SMLTDTQRNQAYAELIALKKMGVDMQDPAPISWAMLMKFAPIKMKKEILEEVQKLEQQKQQAQAKAEKTQSIQQALEIELAKGNILGNRAIAEERRAQATENTTDAALNRAEVMEKLADMKVGRFLEFINLAVGLESIGQQNEKAVAKS</sequence>
<feature type="coiled-coil region" evidence="1">
    <location>
        <begin position="45"/>
        <end position="79"/>
    </location>
</feature>
<keyword evidence="1" id="KW-0175">Coiled coil</keyword>
<protein>
    <submittedName>
        <fullName evidence="2">Uncharacterized protein</fullName>
    </submittedName>
</protein>
<dbReference type="EMBL" id="LAZR01034098">
    <property type="protein sequence ID" value="KKL46258.1"/>
    <property type="molecule type" value="Genomic_DNA"/>
</dbReference>
<evidence type="ECO:0000256" key="1">
    <source>
        <dbReference type="SAM" id="Coils"/>
    </source>
</evidence>
<accession>A0A0F9CA62</accession>
<gene>
    <name evidence="2" type="ORF">LCGC14_2347310</name>
</gene>
<dbReference type="AlphaFoldDB" id="A0A0F9CA62"/>
<evidence type="ECO:0000313" key="2">
    <source>
        <dbReference type="EMBL" id="KKL46258.1"/>
    </source>
</evidence>
<feature type="non-terminal residue" evidence="2">
    <location>
        <position position="1"/>
    </location>
</feature>
<organism evidence="2">
    <name type="scientific">marine sediment metagenome</name>
    <dbReference type="NCBI Taxonomy" id="412755"/>
    <lineage>
        <taxon>unclassified sequences</taxon>
        <taxon>metagenomes</taxon>
        <taxon>ecological metagenomes</taxon>
    </lineage>
</organism>